<dbReference type="Pfam" id="PF10342">
    <property type="entry name" value="Kre9_KNH"/>
    <property type="match status" value="1"/>
</dbReference>
<gene>
    <name evidence="3" type="ORF">EDB92DRAFT_1763897</name>
</gene>
<accession>A0AAD4LUP6</accession>
<keyword evidence="4" id="KW-1185">Reference proteome</keyword>
<protein>
    <recommendedName>
        <fullName evidence="2">Yeast cell wall synthesis Kre9/Knh1-like N-terminal domain-containing protein</fullName>
    </recommendedName>
</protein>
<organism evidence="3 4">
    <name type="scientific">Lactarius akahatsu</name>
    <dbReference type="NCBI Taxonomy" id="416441"/>
    <lineage>
        <taxon>Eukaryota</taxon>
        <taxon>Fungi</taxon>
        <taxon>Dikarya</taxon>
        <taxon>Basidiomycota</taxon>
        <taxon>Agaricomycotina</taxon>
        <taxon>Agaricomycetes</taxon>
        <taxon>Russulales</taxon>
        <taxon>Russulaceae</taxon>
        <taxon>Lactarius</taxon>
    </lineage>
</organism>
<feature type="domain" description="Yeast cell wall synthesis Kre9/Knh1-like N-terminal" evidence="2">
    <location>
        <begin position="13"/>
        <end position="94"/>
    </location>
</feature>
<comment type="caution">
    <text evidence="3">The sequence shown here is derived from an EMBL/GenBank/DDBJ whole genome shotgun (WGS) entry which is preliminary data.</text>
</comment>
<sequence length="102" mass="11016">VKRIVVSPQITCPKASTTWNEGDKVTVTWDTSGIPRTSNFTGQLLLGCVTGDSENLDIDRPLAQDFFLNEGSVQIVVPNVPDGSHYIVVLFGDSGNAIPHFT</sequence>
<evidence type="ECO:0000259" key="2">
    <source>
        <dbReference type="Pfam" id="PF10342"/>
    </source>
</evidence>
<name>A0AAD4LUP6_9AGAM</name>
<dbReference type="Proteomes" id="UP001201163">
    <property type="component" value="Unassembled WGS sequence"/>
</dbReference>
<dbReference type="InterPro" id="IPR018466">
    <property type="entry name" value="Kre9/Knh1-like_N"/>
</dbReference>
<keyword evidence="1" id="KW-0732">Signal</keyword>
<evidence type="ECO:0000313" key="4">
    <source>
        <dbReference type="Proteomes" id="UP001201163"/>
    </source>
</evidence>
<feature type="non-terminal residue" evidence="3">
    <location>
        <position position="102"/>
    </location>
</feature>
<evidence type="ECO:0000313" key="3">
    <source>
        <dbReference type="EMBL" id="KAH9000442.1"/>
    </source>
</evidence>
<dbReference type="AlphaFoldDB" id="A0AAD4LUP6"/>
<reference evidence="3" key="1">
    <citation type="submission" date="2022-01" db="EMBL/GenBank/DDBJ databases">
        <title>Comparative genomics reveals a dynamic genome evolution in the ectomycorrhizal milk-cap (Lactarius) mushrooms.</title>
        <authorList>
            <consortium name="DOE Joint Genome Institute"/>
            <person name="Lebreton A."/>
            <person name="Tang N."/>
            <person name="Kuo A."/>
            <person name="LaButti K."/>
            <person name="Drula E."/>
            <person name="Barry K."/>
            <person name="Clum A."/>
            <person name="Lipzen A."/>
            <person name="Mousain D."/>
            <person name="Ng V."/>
            <person name="Wang R."/>
            <person name="Wang X."/>
            <person name="Dai Y."/>
            <person name="Henrissat B."/>
            <person name="Grigoriev I.V."/>
            <person name="Guerin-Laguette A."/>
            <person name="Yu F."/>
            <person name="Martin F.M."/>
        </authorList>
    </citation>
    <scope>NUCLEOTIDE SEQUENCE</scope>
    <source>
        <strain evidence="3">QP</strain>
    </source>
</reference>
<proteinExistence type="predicted"/>
<dbReference type="EMBL" id="JAKELL010000002">
    <property type="protein sequence ID" value="KAH9000442.1"/>
    <property type="molecule type" value="Genomic_DNA"/>
</dbReference>
<evidence type="ECO:0000256" key="1">
    <source>
        <dbReference type="ARBA" id="ARBA00022729"/>
    </source>
</evidence>
<feature type="non-terminal residue" evidence="3">
    <location>
        <position position="1"/>
    </location>
</feature>